<dbReference type="Proteomes" id="UP000518255">
    <property type="component" value="Unassembled WGS sequence"/>
</dbReference>
<evidence type="ECO:0000256" key="1">
    <source>
        <dbReference type="ARBA" id="ARBA00007125"/>
    </source>
</evidence>
<dbReference type="EMBL" id="JACIUZ010000028">
    <property type="protein sequence ID" value="MBB1062942.1"/>
    <property type="molecule type" value="Genomic_DNA"/>
</dbReference>
<evidence type="ECO:0000259" key="2">
    <source>
        <dbReference type="Pfam" id="PF21447"/>
    </source>
</evidence>
<evidence type="ECO:0000313" key="5">
    <source>
        <dbReference type="Proteomes" id="UP000518255"/>
    </source>
</evidence>
<protein>
    <submittedName>
        <fullName evidence="4">Exopolyphosphatase</fullName>
    </submittedName>
</protein>
<dbReference type="Pfam" id="PF21447">
    <property type="entry name" value="Ppx-GppA_III"/>
    <property type="match status" value="1"/>
</dbReference>
<comment type="caution">
    <text evidence="4">The sequence shown here is derived from an EMBL/GenBank/DDBJ whole genome shotgun (WGS) entry which is preliminary data.</text>
</comment>
<dbReference type="SUPFAM" id="SSF109604">
    <property type="entry name" value="HD-domain/PDEase-like"/>
    <property type="match status" value="1"/>
</dbReference>
<dbReference type="InterPro" id="IPR048950">
    <property type="entry name" value="Ppx_GppA_C"/>
</dbReference>
<dbReference type="InterPro" id="IPR050273">
    <property type="entry name" value="GppA/Ppx_hydrolase"/>
</dbReference>
<evidence type="ECO:0000313" key="4">
    <source>
        <dbReference type="EMBL" id="MBB1086147.1"/>
    </source>
</evidence>
<dbReference type="GO" id="GO:0016462">
    <property type="term" value="F:pyrophosphatase activity"/>
    <property type="evidence" value="ECO:0007669"/>
    <property type="project" value="TreeGrafter"/>
</dbReference>
<sequence>MKSSLTAVIYLQPDQIFLRIIELPSLKVINDVRSGLFDISEDDKTANYGENMAAITDNIEGFKELISDYHIDNIKFYGAYEDMDSVTASYVGDQLKVRTGLQIEWLNINQLMAQSMSYIVDQLPEFRELSKHNLYILSIGLDNSTLAFFHHGNFETSWEIDLGGAQIHRLVNQLRQTTTNPTEIIQDYIGSKLGYLASELTQHKKTTMIVQNASSLSKRYIGKHQKIGEIDRKKFQETFNHLLIPQDQYMYNNDLDLASARDEYTLPTYLVITRVSKLIDLTKLYVTNLSVMDGISNGIATNNDNSRATVNNMIRTSADNIAQRYGIDFKHAEFVKKYALQFFDELRPIHRLSNHYRLLLEVAAKVDDIGNFINQQGHYRHSAYILEANPLIGLSDEDNLIIAEVARYHSTESPTINQSHYRHLDDDIQLPVAKLAAILRLVDSLDDSRQQKISRVQLKLKNGRLIVKATSSDDLVLESWSFSQKSQLFNDVFGIKPVLKEKGGR</sequence>
<keyword evidence="6" id="KW-1185">Reference proteome</keyword>
<dbReference type="Proteomes" id="UP000544052">
    <property type="component" value="Unassembled WGS sequence"/>
</dbReference>
<proteinExistence type="inferred from homology"/>
<reference evidence="5 6" key="1">
    <citation type="submission" date="2020-07" db="EMBL/GenBank/DDBJ databases">
        <title>Description of Limosilactobacillus balticus sp. nov., Limosilactobacillus agrestis sp. nov., Limosilactobacillus albertensis sp. nov., Limosilactobacillus rudii sp. nov., Limosilactobacillus fastidiosus sp. nov., five novel Limosilactobacillus species isolated from the vertebrate gastrointestinal tract, and proposal of 6 subspecies of Limosilactobacillus reuteri adapted to the gastrointestinal tract of specific vertebrate hosts.</title>
        <authorList>
            <person name="Li F."/>
            <person name="Cheng C."/>
            <person name="Zheng J."/>
            <person name="Quevedo R.M."/>
            <person name="Li J."/>
            <person name="Roos S."/>
            <person name="Gaenzle M.G."/>
            <person name="Walter J."/>
        </authorList>
    </citation>
    <scope>NUCLEOTIDE SEQUENCE [LARGE SCALE GENOMIC DNA]</scope>
    <source>
        <strain evidence="4 5">WF-MA3-C</strain>
        <strain evidence="3 6">WF-MO7-1</strain>
    </source>
</reference>
<dbReference type="Gene3D" id="1.10.3210.10">
    <property type="entry name" value="Hypothetical protein af1432"/>
    <property type="match status" value="1"/>
</dbReference>
<dbReference type="RefSeq" id="WP_182581030.1">
    <property type="nucleotide sequence ID" value="NZ_JACIUY010000050.1"/>
</dbReference>
<evidence type="ECO:0000313" key="3">
    <source>
        <dbReference type="EMBL" id="MBB1062942.1"/>
    </source>
</evidence>
<dbReference type="EMBL" id="JACIUY010000050">
    <property type="protein sequence ID" value="MBB1086147.1"/>
    <property type="molecule type" value="Genomic_DNA"/>
</dbReference>
<dbReference type="AlphaFoldDB" id="A0A7W3YCM7"/>
<name>A0A7W3YCM7_9LACO</name>
<evidence type="ECO:0000313" key="6">
    <source>
        <dbReference type="Proteomes" id="UP000544052"/>
    </source>
</evidence>
<feature type="domain" description="Ppx/GppA phosphatase C-terminal" evidence="2">
    <location>
        <begin position="316"/>
        <end position="464"/>
    </location>
</feature>
<dbReference type="PANTHER" id="PTHR30005">
    <property type="entry name" value="EXOPOLYPHOSPHATASE"/>
    <property type="match status" value="1"/>
</dbReference>
<dbReference type="PANTHER" id="PTHR30005:SF0">
    <property type="entry name" value="RETROGRADE REGULATION PROTEIN 2"/>
    <property type="match status" value="1"/>
</dbReference>
<comment type="similarity">
    <text evidence="1">Belongs to the GppA/Ppx family.</text>
</comment>
<gene>
    <name evidence="4" type="ORF">H5R63_04990</name>
    <name evidence="3" type="ORF">H5R64_03910</name>
</gene>
<accession>A0A7W3YCM7</accession>
<organism evidence="4 5">
    <name type="scientific">Limosilactobacillus fastidiosus</name>
    <dbReference type="NCBI Taxonomy" id="2759855"/>
    <lineage>
        <taxon>Bacteria</taxon>
        <taxon>Bacillati</taxon>
        <taxon>Bacillota</taxon>
        <taxon>Bacilli</taxon>
        <taxon>Lactobacillales</taxon>
        <taxon>Lactobacillaceae</taxon>
        <taxon>Limosilactobacillus</taxon>
    </lineage>
</organism>